<proteinExistence type="predicted"/>
<evidence type="ECO:0000313" key="1">
    <source>
        <dbReference type="EMBL" id="KAK8227613.1"/>
    </source>
</evidence>
<organism evidence="1 2">
    <name type="scientific">Phyllosticta capitalensis</name>
    <dbReference type="NCBI Taxonomy" id="121624"/>
    <lineage>
        <taxon>Eukaryota</taxon>
        <taxon>Fungi</taxon>
        <taxon>Dikarya</taxon>
        <taxon>Ascomycota</taxon>
        <taxon>Pezizomycotina</taxon>
        <taxon>Dothideomycetes</taxon>
        <taxon>Dothideomycetes incertae sedis</taxon>
        <taxon>Botryosphaeriales</taxon>
        <taxon>Phyllostictaceae</taxon>
        <taxon>Phyllosticta</taxon>
    </lineage>
</organism>
<dbReference type="EMBL" id="JBBWRZ010000010">
    <property type="protein sequence ID" value="KAK8227613.1"/>
    <property type="molecule type" value="Genomic_DNA"/>
</dbReference>
<protein>
    <submittedName>
        <fullName evidence="1">Uncharacterized protein</fullName>
    </submittedName>
</protein>
<comment type="caution">
    <text evidence="1">The sequence shown here is derived from an EMBL/GenBank/DDBJ whole genome shotgun (WGS) entry which is preliminary data.</text>
</comment>
<keyword evidence="2" id="KW-1185">Reference proteome</keyword>
<name>A0ABR1YGE7_9PEZI</name>
<evidence type="ECO:0000313" key="2">
    <source>
        <dbReference type="Proteomes" id="UP001492380"/>
    </source>
</evidence>
<dbReference type="Proteomes" id="UP001492380">
    <property type="component" value="Unassembled WGS sequence"/>
</dbReference>
<reference evidence="1 2" key="1">
    <citation type="submission" date="2024-04" db="EMBL/GenBank/DDBJ databases">
        <title>Phyllosticta paracitricarpa is synonymous to the EU quarantine fungus P. citricarpa based on phylogenomic analyses.</title>
        <authorList>
            <consortium name="Lawrence Berkeley National Laboratory"/>
            <person name="Van Ingen-Buijs V.A."/>
            <person name="Van Westerhoven A.C."/>
            <person name="Haridas S."/>
            <person name="Skiadas P."/>
            <person name="Martin F."/>
            <person name="Groenewald J.Z."/>
            <person name="Crous P.W."/>
            <person name="Seidl M.F."/>
        </authorList>
    </citation>
    <scope>NUCLEOTIDE SEQUENCE [LARGE SCALE GENOMIC DNA]</scope>
    <source>
        <strain evidence="1 2">CBS 123374</strain>
    </source>
</reference>
<gene>
    <name evidence="1" type="ORF">HDK90DRAFT_469375</name>
</gene>
<accession>A0ABR1YGE7</accession>
<sequence length="190" mass="21544">MKCQSIFEAASIFAHSYNASMEVYRSGAPVSVFANTLAQYYKADSFNGYFIGHSSPGINTSSIAAGTEKSVNFLNKQGVGHDLVMTHLRVEPFSEGAAAVWIVWKIRPHNELEAWEWETLYGYRRDVNMTEQVASKNSESQLHVSDCDPDEVQTFENPDVRPDGWWEYTITDNEIYSFAQRVPNYLSSYS</sequence>